<protein>
    <submittedName>
        <fullName evidence="1">12546_t:CDS:1</fullName>
    </submittedName>
</protein>
<sequence>IEIEVISDTTMVFESTHQKEQVEQRIIEEKQHQKISTFDCEIWHIDKIMKILLLEENL</sequence>
<proteinExistence type="predicted"/>
<keyword evidence="2" id="KW-1185">Reference proteome</keyword>
<gene>
    <name evidence="1" type="ORF">GMARGA_LOCUS34952</name>
</gene>
<comment type="caution">
    <text evidence="1">The sequence shown here is derived from an EMBL/GenBank/DDBJ whole genome shotgun (WGS) entry which is preliminary data.</text>
</comment>
<feature type="non-terminal residue" evidence="1">
    <location>
        <position position="58"/>
    </location>
</feature>
<name>A0ABN7WUY0_GIGMA</name>
<dbReference type="Proteomes" id="UP000789901">
    <property type="component" value="Unassembled WGS sequence"/>
</dbReference>
<dbReference type="EMBL" id="CAJVQB010063070">
    <property type="protein sequence ID" value="CAG8840519.1"/>
    <property type="molecule type" value="Genomic_DNA"/>
</dbReference>
<feature type="non-terminal residue" evidence="1">
    <location>
        <position position="1"/>
    </location>
</feature>
<evidence type="ECO:0000313" key="1">
    <source>
        <dbReference type="EMBL" id="CAG8840519.1"/>
    </source>
</evidence>
<evidence type="ECO:0000313" key="2">
    <source>
        <dbReference type="Proteomes" id="UP000789901"/>
    </source>
</evidence>
<accession>A0ABN7WUY0</accession>
<organism evidence="1 2">
    <name type="scientific">Gigaspora margarita</name>
    <dbReference type="NCBI Taxonomy" id="4874"/>
    <lineage>
        <taxon>Eukaryota</taxon>
        <taxon>Fungi</taxon>
        <taxon>Fungi incertae sedis</taxon>
        <taxon>Mucoromycota</taxon>
        <taxon>Glomeromycotina</taxon>
        <taxon>Glomeromycetes</taxon>
        <taxon>Diversisporales</taxon>
        <taxon>Gigasporaceae</taxon>
        <taxon>Gigaspora</taxon>
    </lineage>
</organism>
<reference evidence="1 2" key="1">
    <citation type="submission" date="2021-06" db="EMBL/GenBank/DDBJ databases">
        <authorList>
            <person name="Kallberg Y."/>
            <person name="Tangrot J."/>
            <person name="Rosling A."/>
        </authorList>
    </citation>
    <scope>NUCLEOTIDE SEQUENCE [LARGE SCALE GENOMIC DNA]</scope>
    <source>
        <strain evidence="1 2">120-4 pot B 10/14</strain>
    </source>
</reference>